<dbReference type="OrthoDB" id="6132489at2759"/>
<dbReference type="PANTHER" id="PTHR35842">
    <property type="entry name" value="SI:CH211-67E16.11"/>
    <property type="match status" value="1"/>
</dbReference>
<comment type="caution">
    <text evidence="1">The sequence shown here is derived from an EMBL/GenBank/DDBJ whole genome shotgun (WGS) entry which is preliminary data.</text>
</comment>
<keyword evidence="2" id="KW-1185">Reference proteome</keyword>
<accession>A0A8B6H0L8</accession>
<gene>
    <name evidence="1" type="ORF">MGAL_10B031171</name>
</gene>
<name>A0A8B6H0L8_MYTGA</name>
<dbReference type="EMBL" id="UYJE01009252">
    <property type="protein sequence ID" value="VDI71672.1"/>
    <property type="molecule type" value="Genomic_DNA"/>
</dbReference>
<evidence type="ECO:0000313" key="2">
    <source>
        <dbReference type="Proteomes" id="UP000596742"/>
    </source>
</evidence>
<dbReference type="PANTHER" id="PTHR35842:SF1">
    <property type="entry name" value="SI:CH211-67E16.11"/>
    <property type="match status" value="1"/>
</dbReference>
<dbReference type="AlphaFoldDB" id="A0A8B6H0L8"/>
<protein>
    <submittedName>
        <fullName evidence="1">Uncharacterized protein</fullName>
    </submittedName>
</protein>
<reference evidence="1" key="1">
    <citation type="submission" date="2018-11" db="EMBL/GenBank/DDBJ databases">
        <authorList>
            <person name="Alioto T."/>
            <person name="Alioto T."/>
        </authorList>
    </citation>
    <scope>NUCLEOTIDE SEQUENCE</scope>
</reference>
<organism evidence="1 2">
    <name type="scientific">Mytilus galloprovincialis</name>
    <name type="common">Mediterranean mussel</name>
    <dbReference type="NCBI Taxonomy" id="29158"/>
    <lineage>
        <taxon>Eukaryota</taxon>
        <taxon>Metazoa</taxon>
        <taxon>Spiralia</taxon>
        <taxon>Lophotrochozoa</taxon>
        <taxon>Mollusca</taxon>
        <taxon>Bivalvia</taxon>
        <taxon>Autobranchia</taxon>
        <taxon>Pteriomorphia</taxon>
        <taxon>Mytilida</taxon>
        <taxon>Mytiloidea</taxon>
        <taxon>Mytilidae</taxon>
        <taxon>Mytilinae</taxon>
        <taxon>Mytilus</taxon>
    </lineage>
</organism>
<sequence length="200" mass="23010">MKLALRYHIQTMCRSPHCVNSLVLYMNSPAKSDGTMYLWDINSDGLAVDAEKYYLKEFKEDISNCQAEYVHVIVDQSFSGNIADAFKNSNDHRNVVVFASGKDHEYAFDDEFTSHWAKANHTTECTWQVQKQIKNKASKSTPESHEGQRGEVRTTIFGAPCHVIPPFSNRELRHDYLGCQSLPTALWIKKLFADKNPWRY</sequence>
<dbReference type="Proteomes" id="UP000596742">
    <property type="component" value="Unassembled WGS sequence"/>
</dbReference>
<proteinExistence type="predicted"/>
<evidence type="ECO:0000313" key="1">
    <source>
        <dbReference type="EMBL" id="VDI71672.1"/>
    </source>
</evidence>